<protein>
    <recommendedName>
        <fullName evidence="4">PqqD family protein</fullName>
    </recommendedName>
</protein>
<dbReference type="RefSeq" id="WP_350935899.1">
    <property type="nucleotide sequence ID" value="NZ_CP157762.1"/>
</dbReference>
<dbReference type="EMBL" id="CP159342">
    <property type="protein sequence ID" value="XCH75959.1"/>
    <property type="molecule type" value="Genomic_DNA"/>
</dbReference>
<feature type="transmembrane region" description="Helical" evidence="1">
    <location>
        <begin position="213"/>
        <end position="234"/>
    </location>
</feature>
<evidence type="ECO:0000256" key="1">
    <source>
        <dbReference type="SAM" id="Phobius"/>
    </source>
</evidence>
<evidence type="ECO:0000313" key="2">
    <source>
        <dbReference type="EMBL" id="XBP95256.1"/>
    </source>
</evidence>
<organism evidence="2">
    <name type="scientific">Micromonospora sp. CCTCC AA 2012012</name>
    <dbReference type="NCBI Taxonomy" id="3111921"/>
    <lineage>
        <taxon>Bacteria</taxon>
        <taxon>Bacillati</taxon>
        <taxon>Actinomycetota</taxon>
        <taxon>Actinomycetes</taxon>
        <taxon>Micromonosporales</taxon>
        <taxon>Micromonosporaceae</taxon>
        <taxon>Micromonospora</taxon>
    </lineage>
</organism>
<keyword evidence="1" id="KW-0472">Membrane</keyword>
<accession>A0AAU7MF64</accession>
<proteinExistence type="predicted"/>
<sequence length="403" mass="44314">MTTVPSTLHQPLRVYPLTYLPDGDDVVVGRTDVESFGVFPPDGAELLRRIADGMPPAEAADWYAETYGEQVDLAEFLGVLEELDFLVGDVPPATTVAPLRWQRLGRWLFSPPAWILYALLIAGAVAAMVARPRLAPQTDNLFYTDYVTALALTVFLGQIPLILVHESFHALAGRRLGLRSTLRISHRLHFLTFETSLDGLVVVPRRQRYLPMLAGMLADLLLISVLTLVAAAALRPDGTPSRLGGFCLALAFLTLLRFAWQFAFYLRTDLYGVVTTVLGCHDLQGAARRVLGNRARRLVGRTPVDESGLHPRDRAVARWYSWLLLIGYGVSLGVLALAVLPTTVRTIGMAATRLVRQSHGGTGIVDALIFLTVTVGQLVLVGVLMLRNRRQRRSAADVRHLAQ</sequence>
<reference evidence="2" key="1">
    <citation type="submission" date="2024-01" db="EMBL/GenBank/DDBJ databases">
        <title>The genome sequence of Micromonospora mangrovi CCTCC AA 2012012.</title>
        <authorList>
            <person name="Gao J."/>
        </authorList>
    </citation>
    <scope>NUCLEOTIDE SEQUENCE</scope>
    <source>
        <strain evidence="2">CCTCC AA 2012012</strain>
    </source>
</reference>
<dbReference type="EMBL" id="CP157762">
    <property type="protein sequence ID" value="XBP95256.1"/>
    <property type="molecule type" value="Genomic_DNA"/>
</dbReference>
<feature type="transmembrane region" description="Helical" evidence="1">
    <location>
        <begin position="107"/>
        <end position="129"/>
    </location>
</feature>
<reference evidence="3" key="2">
    <citation type="submission" date="2024-06" db="EMBL/GenBank/DDBJ databases">
        <title>Micromonospora mangrovi CCTCC AA 2012012 genome sequences.</title>
        <authorList>
            <person name="Gao J."/>
        </authorList>
    </citation>
    <scope>NUCLEOTIDE SEQUENCE</scope>
    <source>
        <strain evidence="3">CCTCC AA 2012012</strain>
    </source>
</reference>
<feature type="transmembrane region" description="Helical" evidence="1">
    <location>
        <begin position="319"/>
        <end position="344"/>
    </location>
</feature>
<gene>
    <name evidence="3" type="ORF">ABUL08_07695</name>
    <name evidence="2" type="ORF">VK199_07650</name>
</gene>
<dbReference type="AlphaFoldDB" id="A0AAU7MF64"/>
<evidence type="ECO:0000313" key="3">
    <source>
        <dbReference type="EMBL" id="XCH75959.1"/>
    </source>
</evidence>
<keyword evidence="1" id="KW-1133">Transmembrane helix</keyword>
<keyword evidence="1" id="KW-0812">Transmembrane</keyword>
<name>A0AAU7MF64_9ACTN</name>
<feature type="transmembrane region" description="Helical" evidence="1">
    <location>
        <begin position="240"/>
        <end position="260"/>
    </location>
</feature>
<evidence type="ECO:0008006" key="4">
    <source>
        <dbReference type="Google" id="ProtNLM"/>
    </source>
</evidence>
<feature type="transmembrane region" description="Helical" evidence="1">
    <location>
        <begin position="364"/>
        <end position="386"/>
    </location>
</feature>
<feature type="transmembrane region" description="Helical" evidence="1">
    <location>
        <begin position="141"/>
        <end position="164"/>
    </location>
</feature>